<evidence type="ECO:0000256" key="6">
    <source>
        <dbReference type="ARBA" id="ARBA00023326"/>
    </source>
</evidence>
<feature type="domain" description="PKD" evidence="9">
    <location>
        <begin position="751"/>
        <end position="832"/>
    </location>
</feature>
<name>A0A937FXP7_9BACT</name>
<feature type="active site" description="Nucleophile" evidence="7">
    <location>
        <position position="244"/>
    </location>
</feature>
<dbReference type="Pfam" id="PF18911">
    <property type="entry name" value="PKD_4"/>
    <property type="match status" value="1"/>
</dbReference>
<accession>A0A937FXP7</accession>
<dbReference type="InterPro" id="IPR012341">
    <property type="entry name" value="6hp_glycosidase-like_sf"/>
</dbReference>
<reference evidence="10" key="1">
    <citation type="submission" date="2021-01" db="EMBL/GenBank/DDBJ databases">
        <title>Fulvivirga kasyanovii gen. nov., sp nov., a novel member of the phylum Bacteroidetes isolated from seawater in a mussel farm.</title>
        <authorList>
            <person name="Zhao L.-H."/>
            <person name="Wang Z.-J."/>
        </authorList>
    </citation>
    <scope>NUCLEOTIDE SEQUENCE</scope>
    <source>
        <strain evidence="10">29W222</strain>
    </source>
</reference>
<dbReference type="InterPro" id="IPR035986">
    <property type="entry name" value="PKD_dom_sf"/>
</dbReference>
<dbReference type="CDD" id="cd00146">
    <property type="entry name" value="PKD"/>
    <property type="match status" value="1"/>
</dbReference>
<keyword evidence="11" id="KW-1185">Reference proteome</keyword>
<dbReference type="InterPro" id="IPR000556">
    <property type="entry name" value="Glyco_hydro_48F"/>
</dbReference>
<dbReference type="AlphaFoldDB" id="A0A937FXP7"/>
<dbReference type="Gene3D" id="4.10.870.10">
    <property type="entry name" value="Endo-1,4-beta-glucanase f. Domain 3"/>
    <property type="match status" value="1"/>
</dbReference>
<gene>
    <name evidence="10" type="ORF">JMN32_17130</name>
</gene>
<dbReference type="RefSeq" id="WP_202857582.1">
    <property type="nucleotide sequence ID" value="NZ_JAEUGD010000058.1"/>
</dbReference>
<dbReference type="SUPFAM" id="SSF49299">
    <property type="entry name" value="PKD domain"/>
    <property type="match status" value="1"/>
</dbReference>
<dbReference type="SMART" id="SM00089">
    <property type="entry name" value="PKD"/>
    <property type="match status" value="1"/>
</dbReference>
<keyword evidence="2" id="KW-0378">Hydrolase</keyword>
<evidence type="ECO:0000256" key="4">
    <source>
        <dbReference type="ARBA" id="ARBA00023277"/>
    </source>
</evidence>
<dbReference type="GO" id="GO:0030245">
    <property type="term" value="P:cellulose catabolic process"/>
    <property type="evidence" value="ECO:0007669"/>
    <property type="project" value="UniProtKB-KW"/>
</dbReference>
<dbReference type="InterPro" id="IPR026444">
    <property type="entry name" value="Secre_tail"/>
</dbReference>
<dbReference type="InterPro" id="IPR013783">
    <property type="entry name" value="Ig-like_fold"/>
</dbReference>
<dbReference type="InterPro" id="IPR022409">
    <property type="entry name" value="PKD/Chitinase_dom"/>
</dbReference>
<dbReference type="PRINTS" id="PR00844">
    <property type="entry name" value="GLHYDRLASE48"/>
</dbReference>
<dbReference type="InterPro" id="IPR008928">
    <property type="entry name" value="6-hairpin_glycosidase_sf"/>
</dbReference>
<keyword evidence="1 8" id="KW-0732">Signal</keyword>
<feature type="active site" description="Proton donor" evidence="7">
    <location>
        <position position="73"/>
    </location>
</feature>
<keyword evidence="5" id="KW-0326">Glycosidase</keyword>
<dbReference type="Gene3D" id="2.170.160.10">
    <property type="entry name" value="Endo-1,4-beta-glucanase f. Domain 2"/>
    <property type="match status" value="1"/>
</dbReference>
<evidence type="ECO:0000313" key="10">
    <source>
        <dbReference type="EMBL" id="MBL6448044.1"/>
    </source>
</evidence>
<dbReference type="Gene3D" id="1.50.10.10">
    <property type="match status" value="1"/>
</dbReference>
<evidence type="ECO:0000256" key="3">
    <source>
        <dbReference type="ARBA" id="ARBA00023001"/>
    </source>
</evidence>
<evidence type="ECO:0000313" key="11">
    <source>
        <dbReference type="Proteomes" id="UP000614216"/>
    </source>
</evidence>
<keyword evidence="3" id="KW-0136">Cellulose degradation</keyword>
<dbReference type="SUPFAM" id="SSF48208">
    <property type="entry name" value="Six-hairpin glycosidases"/>
    <property type="match status" value="1"/>
</dbReference>
<dbReference type="InterPro" id="IPR000601">
    <property type="entry name" value="PKD_dom"/>
</dbReference>
<dbReference type="Pfam" id="PF02011">
    <property type="entry name" value="Glyco_hydro_48"/>
    <property type="match status" value="1"/>
</dbReference>
<protein>
    <submittedName>
        <fullName evidence="10">PKD domain-containing protein</fullName>
    </submittedName>
</protein>
<dbReference type="EMBL" id="JAEUGD010000058">
    <property type="protein sequence ID" value="MBL6448044.1"/>
    <property type="molecule type" value="Genomic_DNA"/>
</dbReference>
<proteinExistence type="predicted"/>
<dbReference type="InterPro" id="IPR023309">
    <property type="entry name" value="Endo-1-4-beta-glucanase_dom2"/>
</dbReference>
<evidence type="ECO:0000256" key="2">
    <source>
        <dbReference type="ARBA" id="ARBA00022801"/>
    </source>
</evidence>
<dbReference type="Gene3D" id="2.60.40.10">
    <property type="entry name" value="Immunoglobulins"/>
    <property type="match status" value="2"/>
</dbReference>
<evidence type="ECO:0000256" key="1">
    <source>
        <dbReference type="ARBA" id="ARBA00022729"/>
    </source>
</evidence>
<dbReference type="Proteomes" id="UP000614216">
    <property type="component" value="Unassembled WGS sequence"/>
</dbReference>
<dbReference type="InterPro" id="IPR027390">
    <property type="entry name" value="Endoglucanase_F_dom3"/>
</dbReference>
<keyword evidence="6" id="KW-0624">Polysaccharide degradation</keyword>
<feature type="signal peptide" evidence="8">
    <location>
        <begin position="1"/>
        <end position="23"/>
    </location>
</feature>
<sequence length="1061" mass="116973">MKTNLKLPMLFLLMLAWCSYVSAQNVYIDRFKELRGEFYDPANGYFSPDGAPYHSVETLIVEAPDHGHESTSELYSYWIWLEAMHGRISGDWQPLNQAWGKMEDHIIPSKEDQPTNSAYNASSPATYAPEFPEPSYYPSPLQFNTPVGSDPVSPDLTAAYGPEVYGMHWLLDCDNFYGYGTRGDGVTTPSFINTFQRGEQESVWETVPQPSWEAFNWGSDKGYLPLFTLDQNYAQQWRYTNAPDADARVVQAMYWAAEWAKEQDLNPNSIIPLNDASKMGDFTRLAMFDKYFKPLGAQSPDASASGYESAHYLMSWYYAWGGSISTSGTWAWRIGSSHCHFGYQNPVAAWALTAYDDLKPASQNGARDFGTSLDRQLEFYRYLQSADGAIAGGATNSWNGDYSPYPAGKSTFYGMAYDDQPVYHDPGSNTWGGWQAWSMERVAEYYYLSNDPRAKELMDNWVPWVKEHVQLTGSTFQIPAELEWSGEPDTWNPDNPGANSNLRVTVTGYNQDLGIAASFAKALIYYAAATEKYEVIDEESKVLAKEILDRMWNNFRDEKGLASPEERGDYVRFFEQEVYVPESFNGTMPNGDVIESGITFLDIRSKYKNDPDFQKLQSSYESGQPYETRYHRSWALIEIALANAEYGFFFGDGGDASPTVSIESPANNAVFTPGSDITIQANAADDNVVASVEFFQNGISLGVDNSEPYAVIWNNVAEGSYVLTAVATDDAGNTRTSIPVNITVGEENNDPVAIILANPLTGEASLEVNFDASGSSDADGDVLSYSWNFGDGASSTGAVVSHIYTMVGTYAATVTVTDGNGGSATASVNIEVLPSGPSDCGFDTPLASGLPSINKSFNNTHVLGAGGPDLSNVTNFTINWSIQHNGLWQLSFNTNNGQPNWWIDLRTVSASAFSQAQPDITFSNSGIPGLDGAYWVALDNDNFVMVSKTGGFSIYFSNASTPPVCNASSRLAQRLPEAEYRSNSDIVVYPNPAANKLNVVVRDGYTWLRLVDVSGRVVLDKQTTTSNSQSIELDVSSFEPGMYLLHINNGDRSEIKKVGIK</sequence>
<dbReference type="GO" id="GO:0008810">
    <property type="term" value="F:cellulase activity"/>
    <property type="evidence" value="ECO:0007669"/>
    <property type="project" value="InterPro"/>
</dbReference>
<dbReference type="Pfam" id="PF18962">
    <property type="entry name" value="Por_Secre_tail"/>
    <property type="match status" value="1"/>
</dbReference>
<feature type="chain" id="PRO_5038033706" evidence="8">
    <location>
        <begin position="24"/>
        <end position="1061"/>
    </location>
</feature>
<evidence type="ECO:0000256" key="8">
    <source>
        <dbReference type="SAM" id="SignalP"/>
    </source>
</evidence>
<keyword evidence="4" id="KW-0119">Carbohydrate metabolism</keyword>
<organism evidence="10 11">
    <name type="scientific">Fulvivirga marina</name>
    <dbReference type="NCBI Taxonomy" id="2494733"/>
    <lineage>
        <taxon>Bacteria</taxon>
        <taxon>Pseudomonadati</taxon>
        <taxon>Bacteroidota</taxon>
        <taxon>Cytophagia</taxon>
        <taxon>Cytophagales</taxon>
        <taxon>Fulvivirgaceae</taxon>
        <taxon>Fulvivirga</taxon>
    </lineage>
</organism>
<evidence type="ECO:0000256" key="5">
    <source>
        <dbReference type="ARBA" id="ARBA00023295"/>
    </source>
</evidence>
<comment type="caution">
    <text evidence="10">The sequence shown here is derived from an EMBL/GenBank/DDBJ whole genome shotgun (WGS) entry which is preliminary data.</text>
</comment>
<dbReference type="Pfam" id="PF17957">
    <property type="entry name" value="Big_7"/>
    <property type="match status" value="1"/>
</dbReference>
<dbReference type="NCBIfam" id="TIGR04183">
    <property type="entry name" value="Por_Secre_tail"/>
    <property type="match status" value="1"/>
</dbReference>
<dbReference type="PROSITE" id="PS50093">
    <property type="entry name" value="PKD"/>
    <property type="match status" value="1"/>
</dbReference>
<evidence type="ECO:0000256" key="7">
    <source>
        <dbReference type="PIRSR" id="PIRSR600556-1"/>
    </source>
</evidence>
<evidence type="ECO:0000259" key="9">
    <source>
        <dbReference type="PROSITE" id="PS50093"/>
    </source>
</evidence>